<dbReference type="Proteomes" id="UP000323521">
    <property type="component" value="Chromosome"/>
</dbReference>
<evidence type="ECO:0000313" key="2">
    <source>
        <dbReference type="Proteomes" id="UP000323521"/>
    </source>
</evidence>
<proteinExistence type="predicted"/>
<keyword evidence="2" id="KW-1185">Reference proteome</keyword>
<dbReference type="KEGG" id="fwa:DCMF_26580"/>
<accession>A0A3G1KZP0</accession>
<dbReference type="EMBL" id="CP017634">
    <property type="protein sequence ID" value="ATW27844.1"/>
    <property type="molecule type" value="Genomic_DNA"/>
</dbReference>
<evidence type="ECO:0000313" key="1">
    <source>
        <dbReference type="EMBL" id="ATW27844.1"/>
    </source>
</evidence>
<reference evidence="1 2" key="1">
    <citation type="submission" date="2016-10" db="EMBL/GenBank/DDBJ databases">
        <title>Complete Genome Sequence of Peptococcaceae strain DCMF.</title>
        <authorList>
            <person name="Edwards R.J."/>
            <person name="Holland S.I."/>
            <person name="Deshpande N.P."/>
            <person name="Wong Y.K."/>
            <person name="Ertan H."/>
            <person name="Manefield M."/>
            <person name="Russell T.L."/>
            <person name="Lee M.J."/>
        </authorList>
    </citation>
    <scope>NUCLEOTIDE SEQUENCE [LARGE SCALE GENOMIC DNA]</scope>
    <source>
        <strain evidence="1 2">DCMF</strain>
    </source>
</reference>
<dbReference type="RefSeq" id="WP_148137229.1">
    <property type="nucleotide sequence ID" value="NZ_CP017634.1"/>
</dbReference>
<name>A0A3G1KZP0_FORW1</name>
<protein>
    <submittedName>
        <fullName evidence="1">Uncharacterized protein</fullName>
    </submittedName>
</protein>
<organism evidence="1 2">
    <name type="scientific">Formimonas warabiya</name>
    <dbReference type="NCBI Taxonomy" id="1761012"/>
    <lineage>
        <taxon>Bacteria</taxon>
        <taxon>Bacillati</taxon>
        <taxon>Bacillota</taxon>
        <taxon>Clostridia</taxon>
        <taxon>Eubacteriales</taxon>
        <taxon>Peptococcaceae</taxon>
        <taxon>Candidatus Formimonas</taxon>
    </lineage>
</organism>
<gene>
    <name evidence="1" type="ORF">DCMF_26580</name>
</gene>
<dbReference type="AlphaFoldDB" id="A0A3G1KZP0"/>
<sequence length="108" mass="12335">MSEVTDKLVGLIKRFDQAPDREKKKEHLHMMLDKFKQSEGRKLQDDELDLVTAAGNDPGGVLGKAYLELGELEKKIDLYNRLGDSATVQLLKGRLQEVYRLIHELKSQ</sequence>